<evidence type="ECO:0000256" key="7">
    <source>
        <dbReference type="PIRNR" id="PIRNR005096"/>
    </source>
</evidence>
<keyword evidence="5 7" id="KW-0413">Isomerase</keyword>
<gene>
    <name evidence="11" type="ORF">GpartN1_g654.t1</name>
</gene>
<evidence type="ECO:0000256" key="8">
    <source>
        <dbReference type="PIRSR" id="PIRSR005096-1"/>
    </source>
</evidence>
<feature type="binding site" evidence="10">
    <location>
        <begin position="92"/>
        <end position="93"/>
    </location>
    <ligand>
        <name>beta-D-galactose</name>
        <dbReference type="ChEBI" id="CHEBI:27667"/>
    </ligand>
</feature>
<dbReference type="AlphaFoldDB" id="A0A9C7PQN4"/>
<comment type="catalytic activity">
    <reaction evidence="1 7">
        <text>alpha-D-glucose = beta-D-glucose</text>
        <dbReference type="Rhea" id="RHEA:10264"/>
        <dbReference type="ChEBI" id="CHEBI:15903"/>
        <dbReference type="ChEBI" id="CHEBI:17925"/>
        <dbReference type="EC" id="5.1.3.3"/>
    </reaction>
</comment>
<dbReference type="PANTHER" id="PTHR10091">
    <property type="entry name" value="ALDOSE-1-EPIMERASE"/>
    <property type="match status" value="1"/>
</dbReference>
<sequence>MTSLSAVMPSNQQKNTTFAKKVTVDKTKEGKSVDLVELSLECGSKASFLTYGARIASFCGSDGQNVILSLNTLAAYESDESYQGASIGRVCNRIKDGQLTIGEKTFQLSQNEGTTCTHGGLKGFDKHVWQIESLGQEAHKAYVVFSTFSPDGDQGFPGDLKATVKYELEWKADMAGTVLYITYEVISLADVPTVVNMTNHVYWNLSGKQNQGENIWSHSLHLGSKEYLETDPKLLPTGRIIKADSQSYLDFTEERLLRGPPKEEVGIRNGYDHFFVFDKTGSKSAVNWMSTVRHAESKRTLQLYSDQPGVQFYTGTFLQASTMFPFHQYQGFCLEPSGFIDAVHHPNFPSILLHPKETKTQKIQFHLSCNS</sequence>
<evidence type="ECO:0000256" key="5">
    <source>
        <dbReference type="ARBA" id="ARBA00023235"/>
    </source>
</evidence>
<dbReference type="Gene3D" id="2.70.98.10">
    <property type="match status" value="1"/>
</dbReference>
<reference evidence="11" key="2">
    <citation type="submission" date="2022-01" db="EMBL/GenBank/DDBJ databases">
        <authorList>
            <person name="Hirooka S."/>
            <person name="Miyagishima S.Y."/>
        </authorList>
    </citation>
    <scope>NUCLEOTIDE SEQUENCE</scope>
    <source>
        <strain evidence="11">NBRC 102759</strain>
    </source>
</reference>
<comment type="pathway">
    <text evidence="2 7">Carbohydrate metabolism; hexose metabolism.</text>
</comment>
<dbReference type="GO" id="GO:0004034">
    <property type="term" value="F:aldose 1-epimerase activity"/>
    <property type="evidence" value="ECO:0007669"/>
    <property type="project" value="UniProtKB-EC"/>
</dbReference>
<feature type="active site" description="Proton acceptor" evidence="8">
    <location>
        <position position="335"/>
    </location>
</feature>
<dbReference type="SUPFAM" id="SSF74650">
    <property type="entry name" value="Galactose mutarotase-like"/>
    <property type="match status" value="1"/>
</dbReference>
<evidence type="ECO:0000256" key="10">
    <source>
        <dbReference type="PIRSR" id="PIRSR005096-3"/>
    </source>
</evidence>
<comment type="caution">
    <text evidence="11">The sequence shown here is derived from an EMBL/GenBank/DDBJ whole genome shotgun (WGS) entry which is preliminary data.</text>
</comment>
<name>A0A9C7PQN4_9RHOD</name>
<dbReference type="PIRSF" id="PIRSF005096">
    <property type="entry name" value="GALM"/>
    <property type="match status" value="1"/>
</dbReference>
<feature type="active site" description="Proton donor" evidence="8">
    <location>
        <position position="200"/>
    </location>
</feature>
<organism evidence="11 12">
    <name type="scientific">Galdieria partita</name>
    <dbReference type="NCBI Taxonomy" id="83374"/>
    <lineage>
        <taxon>Eukaryota</taxon>
        <taxon>Rhodophyta</taxon>
        <taxon>Bangiophyceae</taxon>
        <taxon>Galdieriales</taxon>
        <taxon>Galdieriaceae</taxon>
        <taxon>Galdieria</taxon>
    </lineage>
</organism>
<feature type="binding site" evidence="9">
    <location>
        <position position="272"/>
    </location>
    <ligand>
        <name>beta-D-galactose</name>
        <dbReference type="ChEBI" id="CHEBI:27667"/>
    </ligand>
</feature>
<dbReference type="GO" id="GO:0030246">
    <property type="term" value="F:carbohydrate binding"/>
    <property type="evidence" value="ECO:0007669"/>
    <property type="project" value="InterPro"/>
</dbReference>
<evidence type="ECO:0000256" key="3">
    <source>
        <dbReference type="ARBA" id="ARBA00006206"/>
    </source>
</evidence>
<evidence type="ECO:0000256" key="2">
    <source>
        <dbReference type="ARBA" id="ARBA00005028"/>
    </source>
</evidence>
<evidence type="ECO:0000256" key="6">
    <source>
        <dbReference type="ARBA" id="ARBA00023277"/>
    </source>
</evidence>
<dbReference type="PANTHER" id="PTHR10091:SF0">
    <property type="entry name" value="GALACTOSE MUTAROTASE"/>
    <property type="match status" value="1"/>
</dbReference>
<evidence type="ECO:0000256" key="1">
    <source>
        <dbReference type="ARBA" id="ARBA00001614"/>
    </source>
</evidence>
<dbReference type="EMBL" id="BQMJ01000004">
    <property type="protein sequence ID" value="GJQ08863.1"/>
    <property type="molecule type" value="Genomic_DNA"/>
</dbReference>
<dbReference type="InterPro" id="IPR011013">
    <property type="entry name" value="Gal_mutarotase_sf_dom"/>
</dbReference>
<proteinExistence type="inferred from homology"/>
<reference evidence="11" key="1">
    <citation type="journal article" date="2022" name="Proc. Natl. Acad. Sci. U.S.A.">
        <title>Life cycle and functional genomics of the unicellular red alga Galdieria for elucidating algal and plant evolution and industrial use.</title>
        <authorList>
            <person name="Hirooka S."/>
            <person name="Itabashi T."/>
            <person name="Ichinose T.M."/>
            <person name="Onuma R."/>
            <person name="Fujiwara T."/>
            <person name="Yamashita S."/>
            <person name="Jong L.W."/>
            <person name="Tomita R."/>
            <person name="Iwane A.H."/>
            <person name="Miyagishima S.Y."/>
        </authorList>
    </citation>
    <scope>NUCLEOTIDE SEQUENCE</scope>
    <source>
        <strain evidence="11">NBRC 102759</strain>
    </source>
</reference>
<dbReference type="Proteomes" id="UP001061958">
    <property type="component" value="Unassembled WGS sequence"/>
</dbReference>
<protein>
    <recommendedName>
        <fullName evidence="4 7">Aldose 1-epimerase</fullName>
        <ecNumber evidence="4 7">5.1.3.3</ecNumber>
    </recommendedName>
</protein>
<feature type="binding site" evidence="10">
    <location>
        <begin position="200"/>
        <end position="202"/>
    </location>
    <ligand>
        <name>beta-D-galactose</name>
        <dbReference type="ChEBI" id="CHEBI:27667"/>
    </ligand>
</feature>
<keyword evidence="6 7" id="KW-0119">Carbohydrate metabolism</keyword>
<dbReference type="InterPro" id="IPR047215">
    <property type="entry name" value="Galactose_mutarotase-like"/>
</dbReference>
<evidence type="ECO:0000256" key="4">
    <source>
        <dbReference type="ARBA" id="ARBA00013185"/>
    </source>
</evidence>
<dbReference type="GO" id="GO:0033499">
    <property type="term" value="P:galactose catabolic process via UDP-galactose, Leloir pathway"/>
    <property type="evidence" value="ECO:0007669"/>
    <property type="project" value="TreeGrafter"/>
</dbReference>
<dbReference type="CDD" id="cd09019">
    <property type="entry name" value="galactose_mutarotase_like"/>
    <property type="match status" value="1"/>
</dbReference>
<evidence type="ECO:0000256" key="9">
    <source>
        <dbReference type="PIRSR" id="PIRSR005096-2"/>
    </source>
</evidence>
<evidence type="ECO:0000313" key="11">
    <source>
        <dbReference type="EMBL" id="GJQ08863.1"/>
    </source>
</evidence>
<evidence type="ECO:0000313" key="12">
    <source>
        <dbReference type="Proteomes" id="UP001061958"/>
    </source>
</evidence>
<dbReference type="OrthoDB" id="5837at2759"/>
<comment type="similarity">
    <text evidence="3 7">Belongs to the aldose epimerase family.</text>
</comment>
<dbReference type="InterPro" id="IPR008183">
    <property type="entry name" value="Aldose_1/G6P_1-epimerase"/>
</dbReference>
<dbReference type="PROSITE" id="PS00545">
    <property type="entry name" value="ALDOSE_1_EPIMERASE"/>
    <property type="match status" value="1"/>
</dbReference>
<accession>A0A9C7PQN4</accession>
<dbReference type="GO" id="GO:0006006">
    <property type="term" value="P:glucose metabolic process"/>
    <property type="evidence" value="ECO:0007669"/>
    <property type="project" value="TreeGrafter"/>
</dbReference>
<dbReference type="EC" id="5.1.3.3" evidence="4 7"/>
<dbReference type="Pfam" id="PF01263">
    <property type="entry name" value="Aldose_epim"/>
    <property type="match status" value="1"/>
</dbReference>
<dbReference type="InterPro" id="IPR014718">
    <property type="entry name" value="GH-type_carb-bd"/>
</dbReference>
<keyword evidence="12" id="KW-1185">Reference proteome</keyword>
<dbReference type="InterPro" id="IPR015443">
    <property type="entry name" value="Aldose_1-epimerase"/>
</dbReference>
<dbReference type="InterPro" id="IPR018052">
    <property type="entry name" value="Ald1_epimerase_CS"/>
</dbReference>